<sequence length="231" mass="24997">MDEALLRYRWPLAALLVIAGLGLANAPLRPEVWWVSALAILVFSTPVIVGAVRWLGPRGGIGLLVALGLYALVVESVAVATGLPYGRFSYSQVLGPPLLGLAPPTVLLAWTPLILGALAMTRRAWVAVVLLVAVDLVLDPAAVLLGFWSWDEPGIYYGVPLINFFGWVLSGGIAVLALRRLPRPVPGLFARNLWLVLVFWSSVNLWSGQWLPAAVGLVMLIVLAPRYRRVP</sequence>
<keyword evidence="3" id="KW-1185">Reference proteome</keyword>
<gene>
    <name evidence="2" type="ORF">GCM10022204_33810</name>
</gene>
<dbReference type="InterPro" id="IPR007354">
    <property type="entry name" value="CruF-like"/>
</dbReference>
<keyword evidence="1" id="KW-0812">Transmembrane</keyword>
<reference evidence="3" key="1">
    <citation type="journal article" date="2019" name="Int. J. Syst. Evol. Microbiol.">
        <title>The Global Catalogue of Microorganisms (GCM) 10K type strain sequencing project: providing services to taxonomists for standard genome sequencing and annotation.</title>
        <authorList>
            <consortium name="The Broad Institute Genomics Platform"/>
            <consortium name="The Broad Institute Genome Sequencing Center for Infectious Disease"/>
            <person name="Wu L."/>
            <person name="Ma J."/>
        </authorList>
    </citation>
    <scope>NUCLEOTIDE SEQUENCE [LARGE SCALE GENOMIC DNA]</scope>
    <source>
        <strain evidence="3">JCM 16548</strain>
    </source>
</reference>
<feature type="transmembrane region" description="Helical" evidence="1">
    <location>
        <begin position="98"/>
        <end position="118"/>
    </location>
</feature>
<protein>
    <submittedName>
        <fullName evidence="2">Carotenoid biosynthesis protein</fullName>
    </submittedName>
</protein>
<comment type="caution">
    <text evidence="2">The sequence shown here is derived from an EMBL/GenBank/DDBJ whole genome shotgun (WGS) entry which is preliminary data.</text>
</comment>
<evidence type="ECO:0000256" key="1">
    <source>
        <dbReference type="SAM" id="Phobius"/>
    </source>
</evidence>
<feature type="transmembrane region" description="Helical" evidence="1">
    <location>
        <begin position="125"/>
        <end position="148"/>
    </location>
</feature>
<feature type="transmembrane region" description="Helical" evidence="1">
    <location>
        <begin position="12"/>
        <end position="28"/>
    </location>
</feature>
<dbReference type="Pfam" id="PF04240">
    <property type="entry name" value="Caroten_synth"/>
    <property type="match status" value="1"/>
</dbReference>
<dbReference type="PANTHER" id="PTHR39419">
    <property type="entry name" value="SLL0814 PROTEIN"/>
    <property type="match status" value="1"/>
</dbReference>
<feature type="transmembrane region" description="Helical" evidence="1">
    <location>
        <begin position="63"/>
        <end position="86"/>
    </location>
</feature>
<keyword evidence="1" id="KW-1133">Transmembrane helix</keyword>
<dbReference type="EMBL" id="BAAAYX010000014">
    <property type="protein sequence ID" value="GAA3712166.1"/>
    <property type="molecule type" value="Genomic_DNA"/>
</dbReference>
<evidence type="ECO:0000313" key="3">
    <source>
        <dbReference type="Proteomes" id="UP001500051"/>
    </source>
</evidence>
<evidence type="ECO:0000313" key="2">
    <source>
        <dbReference type="EMBL" id="GAA3712166.1"/>
    </source>
</evidence>
<feature type="transmembrane region" description="Helical" evidence="1">
    <location>
        <begin position="34"/>
        <end position="56"/>
    </location>
</feature>
<dbReference type="PANTHER" id="PTHR39419:SF1">
    <property type="entry name" value="SLL0814 PROTEIN"/>
    <property type="match status" value="1"/>
</dbReference>
<proteinExistence type="predicted"/>
<name>A0ABP7DZ64_9ACTN</name>
<feature type="transmembrane region" description="Helical" evidence="1">
    <location>
        <begin position="185"/>
        <end position="203"/>
    </location>
</feature>
<keyword evidence="1" id="KW-0472">Membrane</keyword>
<feature type="transmembrane region" description="Helical" evidence="1">
    <location>
        <begin position="209"/>
        <end position="227"/>
    </location>
</feature>
<feature type="transmembrane region" description="Helical" evidence="1">
    <location>
        <begin position="154"/>
        <end position="178"/>
    </location>
</feature>
<organism evidence="2 3">
    <name type="scientific">Microlunatus aurantiacus</name>
    <dbReference type="NCBI Taxonomy" id="446786"/>
    <lineage>
        <taxon>Bacteria</taxon>
        <taxon>Bacillati</taxon>
        <taxon>Actinomycetota</taxon>
        <taxon>Actinomycetes</taxon>
        <taxon>Propionibacteriales</taxon>
        <taxon>Propionibacteriaceae</taxon>
        <taxon>Microlunatus</taxon>
    </lineage>
</organism>
<accession>A0ABP7DZ64</accession>
<dbReference type="Proteomes" id="UP001500051">
    <property type="component" value="Unassembled WGS sequence"/>
</dbReference>